<dbReference type="AlphaFoldDB" id="A0AA40BUZ9"/>
<feature type="region of interest" description="Disordered" evidence="1">
    <location>
        <begin position="51"/>
        <end position="108"/>
    </location>
</feature>
<feature type="compositionally biased region" description="Basic and acidic residues" evidence="1">
    <location>
        <begin position="97"/>
        <end position="108"/>
    </location>
</feature>
<evidence type="ECO:0000313" key="2">
    <source>
        <dbReference type="EMBL" id="KAK0614617.1"/>
    </source>
</evidence>
<proteinExistence type="predicted"/>
<evidence type="ECO:0000313" key="3">
    <source>
        <dbReference type="Proteomes" id="UP001175000"/>
    </source>
</evidence>
<feature type="compositionally biased region" description="Polar residues" evidence="1">
    <location>
        <begin position="10"/>
        <end position="26"/>
    </location>
</feature>
<reference evidence="2" key="1">
    <citation type="submission" date="2023-06" db="EMBL/GenBank/DDBJ databases">
        <title>Genome-scale phylogeny and comparative genomics of the fungal order Sordariales.</title>
        <authorList>
            <consortium name="Lawrence Berkeley National Laboratory"/>
            <person name="Hensen N."/>
            <person name="Bonometti L."/>
            <person name="Westerberg I."/>
            <person name="Brannstrom I.O."/>
            <person name="Guillou S."/>
            <person name="Cros-Aarteil S."/>
            <person name="Calhoun S."/>
            <person name="Haridas S."/>
            <person name="Kuo A."/>
            <person name="Mondo S."/>
            <person name="Pangilinan J."/>
            <person name="Riley R."/>
            <person name="Labutti K."/>
            <person name="Andreopoulos B."/>
            <person name="Lipzen A."/>
            <person name="Chen C."/>
            <person name="Yanf M."/>
            <person name="Daum C."/>
            <person name="Ng V."/>
            <person name="Clum A."/>
            <person name="Steindorff A."/>
            <person name="Ohm R."/>
            <person name="Martin F."/>
            <person name="Silar P."/>
            <person name="Natvig D."/>
            <person name="Lalanne C."/>
            <person name="Gautier V."/>
            <person name="Ament-Velasquez S.L."/>
            <person name="Kruys A."/>
            <person name="Hutchinson M.I."/>
            <person name="Powell A.J."/>
            <person name="Barry K."/>
            <person name="Miller A.N."/>
            <person name="Grigoriev I.V."/>
            <person name="Debuchy R."/>
            <person name="Gladieux P."/>
            <person name="Thoren M.H."/>
            <person name="Johannesson H."/>
        </authorList>
    </citation>
    <scope>NUCLEOTIDE SEQUENCE</scope>
    <source>
        <strain evidence="2">CBS 606.72</strain>
    </source>
</reference>
<keyword evidence="3" id="KW-1185">Reference proteome</keyword>
<evidence type="ECO:0000256" key="1">
    <source>
        <dbReference type="SAM" id="MobiDB-lite"/>
    </source>
</evidence>
<organism evidence="2 3">
    <name type="scientific">Immersiella caudata</name>
    <dbReference type="NCBI Taxonomy" id="314043"/>
    <lineage>
        <taxon>Eukaryota</taxon>
        <taxon>Fungi</taxon>
        <taxon>Dikarya</taxon>
        <taxon>Ascomycota</taxon>
        <taxon>Pezizomycotina</taxon>
        <taxon>Sordariomycetes</taxon>
        <taxon>Sordariomycetidae</taxon>
        <taxon>Sordariales</taxon>
        <taxon>Lasiosphaeriaceae</taxon>
        <taxon>Immersiella</taxon>
    </lineage>
</organism>
<sequence length="191" mass="21629">MARGRKFTRLNWTAPYQTGKTSTNPADTIPIPTVKADRTNLQVAEKIPYASYSAAATAPKPKSKLPPKRTPAAEQTEDIEEIEWETHLLGEDEDEPKPEPKPKEVRERSYKPKYWTAVVTDKDGFQYKCKRISSPLMAGRPGIRWRRLRRPKIAPDPAAAASKNFYRAQQFALGSLERYGATSLGVELLEW</sequence>
<accession>A0AA40BUZ9</accession>
<feature type="region of interest" description="Disordered" evidence="1">
    <location>
        <begin position="1"/>
        <end position="31"/>
    </location>
</feature>
<comment type="caution">
    <text evidence="2">The sequence shown here is derived from an EMBL/GenBank/DDBJ whole genome shotgun (WGS) entry which is preliminary data.</text>
</comment>
<dbReference type="EMBL" id="JAULSU010000006">
    <property type="protein sequence ID" value="KAK0614617.1"/>
    <property type="molecule type" value="Genomic_DNA"/>
</dbReference>
<gene>
    <name evidence="2" type="ORF">B0T14DRAFT_570536</name>
</gene>
<name>A0AA40BUZ9_9PEZI</name>
<feature type="compositionally biased region" description="Low complexity" evidence="1">
    <location>
        <begin position="51"/>
        <end position="60"/>
    </location>
</feature>
<protein>
    <submittedName>
        <fullName evidence="2">Uncharacterized protein</fullName>
    </submittedName>
</protein>
<dbReference type="Proteomes" id="UP001175000">
    <property type="component" value="Unassembled WGS sequence"/>
</dbReference>